<dbReference type="AlphaFoldDB" id="A0A7G1Q7I6"/>
<accession>A0A7G1Q7I6</accession>
<feature type="transmembrane region" description="Helical" evidence="1">
    <location>
        <begin position="6"/>
        <end position="22"/>
    </location>
</feature>
<name>A0A7G1Q7I6_9GAMM</name>
<proteinExistence type="predicted"/>
<dbReference type="KEGG" id="ntg:NSCAC_0218"/>
<dbReference type="EMBL" id="LR778175">
    <property type="protein sequence ID" value="CAB1274536.1"/>
    <property type="molecule type" value="Genomic_DNA"/>
</dbReference>
<reference evidence="2 3" key="1">
    <citation type="submission" date="2020-03" db="EMBL/GenBank/DDBJ databases">
        <authorList>
            <person name="Picone N."/>
        </authorList>
    </citation>
    <scope>NUCLEOTIDE SEQUENCE [LARGE SCALE GENOMIC DNA]</scope>
    <source>
        <strain evidence="2">NSCAC1</strain>
    </source>
</reference>
<keyword evidence="1" id="KW-0812">Transmembrane</keyword>
<sequence length="70" mass="7962">MLFSTLILASIVVSLLWFSILQKLESPKIGYFIVILVGITFLYRSPVHSIYIGIEIMGLGCLVVWIKYLK</sequence>
<evidence type="ECO:0008006" key="4">
    <source>
        <dbReference type="Google" id="ProtNLM"/>
    </source>
</evidence>
<dbReference type="RefSeq" id="WP_197744598.1">
    <property type="nucleotide sequence ID" value="NZ_LR778175.1"/>
</dbReference>
<keyword evidence="1" id="KW-0472">Membrane</keyword>
<keyword evidence="3" id="KW-1185">Reference proteome</keyword>
<evidence type="ECO:0000256" key="1">
    <source>
        <dbReference type="SAM" id="Phobius"/>
    </source>
</evidence>
<protein>
    <recommendedName>
        <fullName evidence="4">Amino acid permease</fullName>
    </recommendedName>
</protein>
<organism evidence="2 3">
    <name type="scientific">Candidatus Nitrosacidococcus tergens</name>
    <dbReference type="NCBI Taxonomy" id="553981"/>
    <lineage>
        <taxon>Bacteria</taxon>
        <taxon>Pseudomonadati</taxon>
        <taxon>Pseudomonadota</taxon>
        <taxon>Gammaproteobacteria</taxon>
        <taxon>Chromatiales</taxon>
        <taxon>Chromatiaceae</taxon>
        <taxon>Candidatus Nitrosacidococcus</taxon>
    </lineage>
</organism>
<evidence type="ECO:0000313" key="3">
    <source>
        <dbReference type="Proteomes" id="UP000516072"/>
    </source>
</evidence>
<feature type="transmembrane region" description="Helical" evidence="1">
    <location>
        <begin position="50"/>
        <end position="69"/>
    </location>
</feature>
<gene>
    <name evidence="2" type="ORF">NSCAC_0218</name>
</gene>
<evidence type="ECO:0000313" key="2">
    <source>
        <dbReference type="EMBL" id="CAB1274536.1"/>
    </source>
</evidence>
<dbReference type="Proteomes" id="UP000516072">
    <property type="component" value="Chromosome"/>
</dbReference>
<keyword evidence="1" id="KW-1133">Transmembrane helix</keyword>